<sequence length="326" mass="35643">MAWTLQRVCAARGALGRIRAEEVLWGMRRFSSSSSSMPPDLPGRFGPSPTVATGPAQAVASFFPKPEMPPQSEKKTGWGGRKFLIFVACNAVPVGVGIWMFKQASDERKAALEVSLPMDVEGALAQAEKVILANPTVTCLFNVEGFPSAVRVEPHAPEKSAMRLQEGQVVKGMANNILTDIFTAETSSFELPLNFVHFAASRNSSLGPFLEGDRRVSLEYRSAESDFFVTLQGVAVVVDSPEARRHYWRARWGASLPGPHSEEFLLLKLVPQRVRLQRSGGGREQWGETVLFRQVDEDANGGAGVIRWILESQSGAQRKENASATT</sequence>
<gene>
    <name evidence="2" type="ORF">Cvel_28652</name>
</gene>
<keyword evidence="1" id="KW-0812">Transmembrane</keyword>
<dbReference type="AlphaFoldDB" id="A0A0G4HL28"/>
<reference evidence="2" key="1">
    <citation type="submission" date="2014-11" db="EMBL/GenBank/DDBJ databases">
        <authorList>
            <person name="Otto D Thomas"/>
            <person name="Naeem Raeece"/>
        </authorList>
    </citation>
    <scope>NUCLEOTIDE SEQUENCE</scope>
</reference>
<name>A0A0G4HL28_9ALVE</name>
<accession>A0A0G4HL28</accession>
<keyword evidence="1" id="KW-1133">Transmembrane helix</keyword>
<dbReference type="VEuPathDB" id="CryptoDB:Cvel_28652"/>
<dbReference type="InterPro" id="IPR012349">
    <property type="entry name" value="Split_barrel_FMN-bd"/>
</dbReference>
<keyword evidence="1" id="KW-0472">Membrane</keyword>
<protein>
    <submittedName>
        <fullName evidence="2">Uncharacterized protein</fullName>
    </submittedName>
</protein>
<proteinExistence type="predicted"/>
<evidence type="ECO:0000313" key="2">
    <source>
        <dbReference type="EMBL" id="CEM44843.1"/>
    </source>
</evidence>
<dbReference type="Gene3D" id="2.30.110.10">
    <property type="entry name" value="Electron Transport, Fmn-binding Protein, Chain A"/>
    <property type="match status" value="1"/>
</dbReference>
<dbReference type="PhylomeDB" id="A0A0G4HL28"/>
<evidence type="ECO:0000256" key="1">
    <source>
        <dbReference type="SAM" id="Phobius"/>
    </source>
</evidence>
<organism evidence="2">
    <name type="scientific">Chromera velia CCMP2878</name>
    <dbReference type="NCBI Taxonomy" id="1169474"/>
    <lineage>
        <taxon>Eukaryota</taxon>
        <taxon>Sar</taxon>
        <taxon>Alveolata</taxon>
        <taxon>Colpodellida</taxon>
        <taxon>Chromeraceae</taxon>
        <taxon>Chromera</taxon>
    </lineage>
</organism>
<feature type="transmembrane region" description="Helical" evidence="1">
    <location>
        <begin position="83"/>
        <end position="101"/>
    </location>
</feature>
<dbReference type="EMBL" id="CDMZ01003029">
    <property type="protein sequence ID" value="CEM44843.1"/>
    <property type="molecule type" value="Genomic_DNA"/>
</dbReference>
<dbReference type="SUPFAM" id="SSF50475">
    <property type="entry name" value="FMN-binding split barrel"/>
    <property type="match status" value="1"/>
</dbReference>